<dbReference type="Gene3D" id="2.40.10.10">
    <property type="entry name" value="Trypsin-like serine proteases"/>
    <property type="match status" value="1"/>
</dbReference>
<dbReference type="PROSITE" id="PS00135">
    <property type="entry name" value="TRYPSIN_SER"/>
    <property type="match status" value="1"/>
</dbReference>
<feature type="domain" description="Peptidase S1" evidence="6">
    <location>
        <begin position="4"/>
        <end position="146"/>
    </location>
</feature>
<dbReference type="PANTHER" id="PTHR24276:SF98">
    <property type="entry name" value="FI18310P1-RELATED"/>
    <property type="match status" value="1"/>
</dbReference>
<keyword evidence="5" id="KW-1015">Disulfide bond</keyword>
<proteinExistence type="predicted"/>
<sequence length="146" mass="15948">MCYLIKVDPPIVFSETAQPIKLPPKNTPNPEGKEANISGWGVESGHPLYPAILQTVNLTIIGNELCENIMKDTDLPLDSEKQICAHADMSDGIPRGICHGDSGGPLVTDGVQYGIVSYNYGDCGSVEYPDVFTRVAHYIDWIEDKL</sequence>
<reference evidence="7" key="1">
    <citation type="submission" date="2022-01" db="EMBL/GenBank/DDBJ databases">
        <authorList>
            <person name="King R."/>
        </authorList>
    </citation>
    <scope>NUCLEOTIDE SEQUENCE</scope>
</reference>
<dbReference type="OrthoDB" id="8440449at2759"/>
<dbReference type="FunFam" id="2.40.10.10:FF:000036">
    <property type="entry name" value="Trypsin beta"/>
    <property type="match status" value="1"/>
</dbReference>
<dbReference type="Proteomes" id="UP001153636">
    <property type="component" value="Chromosome 7"/>
</dbReference>
<dbReference type="GO" id="GO:0004252">
    <property type="term" value="F:serine-type endopeptidase activity"/>
    <property type="evidence" value="ECO:0007669"/>
    <property type="project" value="InterPro"/>
</dbReference>
<dbReference type="EMBL" id="OV651819">
    <property type="protein sequence ID" value="CAH1113148.1"/>
    <property type="molecule type" value="Genomic_DNA"/>
</dbReference>
<dbReference type="SUPFAM" id="SSF50494">
    <property type="entry name" value="Trypsin-like serine proteases"/>
    <property type="match status" value="1"/>
</dbReference>
<accession>A0A9P0DAE4</accession>
<dbReference type="SMART" id="SM00020">
    <property type="entry name" value="Tryp_SPc"/>
    <property type="match status" value="1"/>
</dbReference>
<evidence type="ECO:0000256" key="3">
    <source>
        <dbReference type="ARBA" id="ARBA00022801"/>
    </source>
</evidence>
<dbReference type="InterPro" id="IPR050430">
    <property type="entry name" value="Peptidase_S1"/>
</dbReference>
<keyword evidence="4" id="KW-0720">Serine protease</keyword>
<evidence type="ECO:0000259" key="6">
    <source>
        <dbReference type="PROSITE" id="PS50240"/>
    </source>
</evidence>
<evidence type="ECO:0000313" key="8">
    <source>
        <dbReference type="Proteomes" id="UP001153636"/>
    </source>
</evidence>
<dbReference type="InterPro" id="IPR009003">
    <property type="entry name" value="Peptidase_S1_PA"/>
</dbReference>
<name>A0A9P0DAE4_9CUCU</name>
<organism evidence="7 8">
    <name type="scientific">Psylliodes chrysocephalus</name>
    <dbReference type="NCBI Taxonomy" id="3402493"/>
    <lineage>
        <taxon>Eukaryota</taxon>
        <taxon>Metazoa</taxon>
        <taxon>Ecdysozoa</taxon>
        <taxon>Arthropoda</taxon>
        <taxon>Hexapoda</taxon>
        <taxon>Insecta</taxon>
        <taxon>Pterygota</taxon>
        <taxon>Neoptera</taxon>
        <taxon>Endopterygota</taxon>
        <taxon>Coleoptera</taxon>
        <taxon>Polyphaga</taxon>
        <taxon>Cucujiformia</taxon>
        <taxon>Chrysomeloidea</taxon>
        <taxon>Chrysomelidae</taxon>
        <taxon>Galerucinae</taxon>
        <taxon>Alticini</taxon>
        <taxon>Psylliodes</taxon>
    </lineage>
</organism>
<dbReference type="InterPro" id="IPR043504">
    <property type="entry name" value="Peptidase_S1_PA_chymotrypsin"/>
</dbReference>
<dbReference type="PANTHER" id="PTHR24276">
    <property type="entry name" value="POLYSERASE-RELATED"/>
    <property type="match status" value="1"/>
</dbReference>
<evidence type="ECO:0000256" key="1">
    <source>
        <dbReference type="ARBA" id="ARBA00004239"/>
    </source>
</evidence>
<dbReference type="GO" id="GO:0005576">
    <property type="term" value="C:extracellular region"/>
    <property type="evidence" value="ECO:0007669"/>
    <property type="project" value="UniProtKB-SubCell"/>
</dbReference>
<evidence type="ECO:0000256" key="2">
    <source>
        <dbReference type="ARBA" id="ARBA00022670"/>
    </source>
</evidence>
<protein>
    <recommendedName>
        <fullName evidence="6">Peptidase S1 domain-containing protein</fullName>
    </recommendedName>
</protein>
<evidence type="ECO:0000313" key="7">
    <source>
        <dbReference type="EMBL" id="CAH1113148.1"/>
    </source>
</evidence>
<dbReference type="InterPro" id="IPR001254">
    <property type="entry name" value="Trypsin_dom"/>
</dbReference>
<gene>
    <name evidence="7" type="ORF">PSYICH_LOCUS13594</name>
</gene>
<comment type="subcellular location">
    <subcellularLocation>
        <location evidence="1">Secreted</location>
        <location evidence="1">Extracellular space</location>
    </subcellularLocation>
</comment>
<dbReference type="GO" id="GO:0006508">
    <property type="term" value="P:proteolysis"/>
    <property type="evidence" value="ECO:0007669"/>
    <property type="project" value="UniProtKB-KW"/>
</dbReference>
<dbReference type="AlphaFoldDB" id="A0A9P0DAE4"/>
<keyword evidence="2" id="KW-0645">Protease</keyword>
<keyword evidence="8" id="KW-1185">Reference proteome</keyword>
<dbReference type="PROSITE" id="PS50240">
    <property type="entry name" value="TRYPSIN_DOM"/>
    <property type="match status" value="1"/>
</dbReference>
<dbReference type="CDD" id="cd00190">
    <property type="entry name" value="Tryp_SPc"/>
    <property type="match status" value="1"/>
</dbReference>
<keyword evidence="3" id="KW-0378">Hydrolase</keyword>
<evidence type="ECO:0000256" key="5">
    <source>
        <dbReference type="ARBA" id="ARBA00023157"/>
    </source>
</evidence>
<dbReference type="Pfam" id="PF00089">
    <property type="entry name" value="Trypsin"/>
    <property type="match status" value="1"/>
</dbReference>
<dbReference type="InterPro" id="IPR033116">
    <property type="entry name" value="TRYPSIN_SER"/>
</dbReference>
<evidence type="ECO:0000256" key="4">
    <source>
        <dbReference type="ARBA" id="ARBA00022825"/>
    </source>
</evidence>